<keyword evidence="2" id="KW-1185">Reference proteome</keyword>
<dbReference type="Gene3D" id="3.30.530.20">
    <property type="match status" value="1"/>
</dbReference>
<dbReference type="SUPFAM" id="SSF55961">
    <property type="entry name" value="Bet v1-like"/>
    <property type="match status" value="1"/>
</dbReference>
<dbReference type="RefSeq" id="WP_134719511.1">
    <property type="nucleotide sequence ID" value="NZ_SDKM01000029.1"/>
</dbReference>
<name>A0A4Q4Z9P5_9ACTN</name>
<evidence type="ECO:0000313" key="1">
    <source>
        <dbReference type="EMBL" id="RYP83794.1"/>
    </source>
</evidence>
<dbReference type="Pfam" id="PF10604">
    <property type="entry name" value="Polyketide_cyc2"/>
    <property type="match status" value="1"/>
</dbReference>
<proteinExistence type="predicted"/>
<accession>A0A4Q4Z9P5</accession>
<dbReference type="EMBL" id="SDKM01000029">
    <property type="protein sequence ID" value="RYP83794.1"/>
    <property type="molecule type" value="Genomic_DNA"/>
</dbReference>
<reference evidence="1 2" key="1">
    <citation type="submission" date="2019-01" db="EMBL/GenBank/DDBJ databases">
        <title>Nocardioides guangzhouensis sp. nov., an actinobacterium isolated from soil.</title>
        <authorList>
            <person name="Fu Y."/>
            <person name="Cai Y."/>
            <person name="Lin Z."/>
            <person name="Chen P."/>
        </authorList>
    </citation>
    <scope>NUCLEOTIDE SEQUENCE [LARGE SCALE GENOMIC DNA]</scope>
    <source>
        <strain evidence="1 2">130</strain>
    </source>
</reference>
<dbReference type="Proteomes" id="UP000295198">
    <property type="component" value="Unassembled WGS sequence"/>
</dbReference>
<gene>
    <name evidence="1" type="ORF">EKO23_17990</name>
</gene>
<dbReference type="InterPro" id="IPR023393">
    <property type="entry name" value="START-like_dom_sf"/>
</dbReference>
<sequence>MSQVEALIEESIDVDATPERVWSLVTDLPRMARWSPQVVRTVVRGGGPVQLGTRAVNVNRKGLLVWPTRSKVVRFEPHRDFAFRIKDNFTIWSFTLEATGAGTRVVQRREAPDGTSPISDTLVRRVLGGQEGFQAELRAGMQRTLRGIKADAEA</sequence>
<dbReference type="OrthoDB" id="4618973at2"/>
<dbReference type="AlphaFoldDB" id="A0A4Q4Z9P5"/>
<comment type="caution">
    <text evidence="1">The sequence shown here is derived from an EMBL/GenBank/DDBJ whole genome shotgun (WGS) entry which is preliminary data.</text>
</comment>
<dbReference type="InterPro" id="IPR019587">
    <property type="entry name" value="Polyketide_cyclase/dehydratase"/>
</dbReference>
<protein>
    <submittedName>
        <fullName evidence="1">SRPBCC family protein</fullName>
    </submittedName>
</protein>
<organism evidence="1 2">
    <name type="scientific">Nocardioides guangzhouensis</name>
    <dbReference type="NCBI Taxonomy" id="2497878"/>
    <lineage>
        <taxon>Bacteria</taxon>
        <taxon>Bacillati</taxon>
        <taxon>Actinomycetota</taxon>
        <taxon>Actinomycetes</taxon>
        <taxon>Propionibacteriales</taxon>
        <taxon>Nocardioidaceae</taxon>
        <taxon>Nocardioides</taxon>
    </lineage>
</organism>
<dbReference type="CDD" id="cd07812">
    <property type="entry name" value="SRPBCC"/>
    <property type="match status" value="1"/>
</dbReference>
<evidence type="ECO:0000313" key="2">
    <source>
        <dbReference type="Proteomes" id="UP000295198"/>
    </source>
</evidence>